<dbReference type="GO" id="GO:0004181">
    <property type="term" value="F:metallocarboxypeptidase activity"/>
    <property type="evidence" value="ECO:0007669"/>
    <property type="project" value="InterPro"/>
</dbReference>
<dbReference type="GO" id="GO:0006508">
    <property type="term" value="P:proteolysis"/>
    <property type="evidence" value="ECO:0007669"/>
    <property type="project" value="InterPro"/>
</dbReference>
<dbReference type="Gene3D" id="3.40.630.10">
    <property type="entry name" value="Zn peptidases"/>
    <property type="match status" value="1"/>
</dbReference>
<feature type="compositionally biased region" description="Polar residues" evidence="4">
    <location>
        <begin position="1092"/>
        <end position="1103"/>
    </location>
</feature>
<feature type="region of interest" description="Disordered" evidence="4">
    <location>
        <begin position="392"/>
        <end position="411"/>
    </location>
</feature>
<sequence>MSRSLSTSKIPPVTLPKPKFFLVQNEEDSETDTSSDEESMDESPVVIDETPVIINEAPVVLNSKIVNLTTPQCMASKTNTPPPPPPKPKNFSLKQLPKAPLPPPRPKHLTLKYLARLDSIDSNVSSSDCDSPVVTEVSKIYNFDKETREALPVVLLNKISTMYDKVLTRPPIEQTVKELEVMSRNAQELGRDRQFAQRFTNILGNFNAIECASSQFGANDVQIDTPDGLARSQNPEAFTAADKMARLVEILFYVTKNRKNKLHLVDQGIVEVVKNIFESHFNRRFVDSVHSEIALISTAVIRHLSKTKKGKEELTRLNVLQMCEECIQKLSDDRVQLASRKNLLANCTQLQDSLCALAIRCLPQLTFPITSQKFPLAFPVPQEGQNVLKSEAKNECQNEDGMDSDDEDGIDEEEDSFLNFMKDPKPPTNENSNGADDEMIAFQSDDEDSNQKMEVSDEKLPKFSKQKLAGLKANYSKIFLELEQGASASNVPSPKLRRTNEGAVPSVPEAQSQEKKPDYKESIIRLAEETKSVANFIKIAYPELVNPDIETNRNDLLANQDSMRETVMQKLTKLRQQSNEANKPNVVFDLDELHSKPTAKMPLSNNDAEKVGKLDPSTKNLKFESRFESGNLRQAIQVSENHYELVLSPDINEMRSHYQWFYFEVSNNQANVPYTFEVINCLKNTSMFSKGMQPVMFSVAEAQQGRPGWVRCGQAVCYYRNLYVPPTNGSSSSGSETEKTTTRRRTLSENNKKGKECDKENKSYFSIRFSIRFRHAADVCYIAYHFPYTYSYLQATLERHLSEVNSNSIYVRSDRLTTTLAGNPVNILTITAPAEPEVLKQRKFVVFTSRVHPGESNASWTMHGILKKLMAPEAQVLREKFVFKIVPMLNPDGVINGSHRCSLAGVDLNRCWDNPTEHKHPTIYHAKGVLQYMVDVLKKTPLCFVDLHGHSRKSNVFCYGNNPEESWRKADRLMPQHQFQTLPELLDKHADGFSLKDCRYSITKAKESSARIALWRQFGLDRCYTMESTYCGFDQGPLQSKQIGIQDLKKMGQHLCEVLVELEDVVKRNSLPVGQKGKEMRTPLAVNKVAPQLSTPNSSTSLDQDPVRGFRSKRTSISNGTISQNSSKKSLAKQWKSTQQ</sequence>
<dbReference type="AlphaFoldDB" id="A0A811JRE1"/>
<dbReference type="Proteomes" id="UP000614601">
    <property type="component" value="Unassembled WGS sequence"/>
</dbReference>
<dbReference type="SUPFAM" id="SSF53187">
    <property type="entry name" value="Zn-dependent exopeptidases"/>
    <property type="match status" value="1"/>
</dbReference>
<comment type="caution">
    <text evidence="6">The sequence shown here is derived from an EMBL/GenBank/DDBJ whole genome shotgun (WGS) entry which is preliminary data.</text>
</comment>
<dbReference type="EMBL" id="CAJFCW020000001">
    <property type="protein sequence ID" value="CAG9079581.1"/>
    <property type="molecule type" value="Genomic_DNA"/>
</dbReference>
<evidence type="ECO:0000256" key="4">
    <source>
        <dbReference type="SAM" id="MobiDB-lite"/>
    </source>
</evidence>
<feature type="region of interest" description="Disordered" evidence="4">
    <location>
        <begin position="73"/>
        <end position="105"/>
    </location>
</feature>
<evidence type="ECO:0000256" key="1">
    <source>
        <dbReference type="ARBA" id="ARBA00001947"/>
    </source>
</evidence>
<organism evidence="6 7">
    <name type="scientific">Bursaphelenchus okinawaensis</name>
    <dbReference type="NCBI Taxonomy" id="465554"/>
    <lineage>
        <taxon>Eukaryota</taxon>
        <taxon>Metazoa</taxon>
        <taxon>Ecdysozoa</taxon>
        <taxon>Nematoda</taxon>
        <taxon>Chromadorea</taxon>
        <taxon>Rhabditida</taxon>
        <taxon>Tylenchina</taxon>
        <taxon>Tylenchomorpha</taxon>
        <taxon>Aphelenchoidea</taxon>
        <taxon>Aphelenchoididae</taxon>
        <taxon>Bursaphelenchus</taxon>
    </lineage>
</organism>
<proteinExistence type="inferred from homology"/>
<feature type="compositionally biased region" description="Acidic residues" evidence="4">
    <location>
        <begin position="397"/>
        <end position="411"/>
    </location>
</feature>
<dbReference type="Pfam" id="PF18027">
    <property type="entry name" value="Pepdidase_M14_N"/>
    <property type="match status" value="1"/>
</dbReference>
<comment type="similarity">
    <text evidence="2 3">Belongs to the peptidase M14 family.</text>
</comment>
<dbReference type="InterPro" id="IPR050821">
    <property type="entry name" value="Cytosolic_carboxypeptidase"/>
</dbReference>
<name>A0A811JRE1_9BILA</name>
<feature type="compositionally biased region" description="Basic and acidic residues" evidence="4">
    <location>
        <begin position="736"/>
        <end position="757"/>
    </location>
</feature>
<dbReference type="Proteomes" id="UP000783686">
    <property type="component" value="Unassembled WGS sequence"/>
</dbReference>
<evidence type="ECO:0000259" key="5">
    <source>
        <dbReference type="PROSITE" id="PS52035"/>
    </source>
</evidence>
<dbReference type="InterPro" id="IPR000834">
    <property type="entry name" value="Peptidase_M14"/>
</dbReference>
<feature type="region of interest" description="Disordered" evidence="4">
    <location>
        <begin position="1"/>
        <end position="46"/>
    </location>
</feature>
<dbReference type="EMBL" id="CAJFDH010000001">
    <property type="protein sequence ID" value="CAD5205860.1"/>
    <property type="molecule type" value="Genomic_DNA"/>
</dbReference>
<dbReference type="Gene3D" id="2.60.40.3120">
    <property type="match status" value="1"/>
</dbReference>
<evidence type="ECO:0000313" key="7">
    <source>
        <dbReference type="Proteomes" id="UP000614601"/>
    </source>
</evidence>
<comment type="cofactor">
    <cofactor evidence="1">
        <name>Zn(2+)</name>
        <dbReference type="ChEBI" id="CHEBI:29105"/>
    </cofactor>
</comment>
<dbReference type="PANTHER" id="PTHR12756">
    <property type="entry name" value="CYTOSOLIC CARBOXYPEPTIDASE"/>
    <property type="match status" value="1"/>
</dbReference>
<dbReference type="OrthoDB" id="10253041at2759"/>
<dbReference type="InterPro" id="IPR040626">
    <property type="entry name" value="Pepdidase_M14_N"/>
</dbReference>
<dbReference type="Pfam" id="PF00246">
    <property type="entry name" value="Peptidase_M14"/>
    <property type="match status" value="1"/>
</dbReference>
<reference evidence="6" key="1">
    <citation type="submission" date="2020-09" db="EMBL/GenBank/DDBJ databases">
        <authorList>
            <person name="Kikuchi T."/>
        </authorList>
    </citation>
    <scope>NUCLEOTIDE SEQUENCE</scope>
    <source>
        <strain evidence="6">SH1</strain>
    </source>
</reference>
<dbReference type="PROSITE" id="PS52035">
    <property type="entry name" value="PEPTIDASE_M14"/>
    <property type="match status" value="1"/>
</dbReference>
<evidence type="ECO:0000256" key="2">
    <source>
        <dbReference type="ARBA" id="ARBA00005988"/>
    </source>
</evidence>
<dbReference type="PANTHER" id="PTHR12756:SF11">
    <property type="entry name" value="CYTOSOLIC CARBOXYPEPTIDASE 1"/>
    <property type="match status" value="1"/>
</dbReference>
<feature type="region of interest" description="Disordered" evidence="4">
    <location>
        <begin position="1076"/>
        <end position="1140"/>
    </location>
</feature>
<dbReference type="GO" id="GO:0008270">
    <property type="term" value="F:zinc ion binding"/>
    <property type="evidence" value="ECO:0007669"/>
    <property type="project" value="InterPro"/>
</dbReference>
<keyword evidence="7" id="KW-1185">Reference proteome</keyword>
<feature type="compositionally biased region" description="Low complexity" evidence="4">
    <location>
        <begin position="89"/>
        <end position="98"/>
    </location>
</feature>
<feature type="compositionally biased region" description="Polar residues" evidence="4">
    <location>
        <begin position="1115"/>
        <end position="1140"/>
    </location>
</feature>
<feature type="domain" description="Peptidase M14" evidence="5">
    <location>
        <begin position="786"/>
        <end position="1055"/>
    </location>
</feature>
<evidence type="ECO:0000313" key="6">
    <source>
        <dbReference type="EMBL" id="CAD5205860.1"/>
    </source>
</evidence>
<feature type="compositionally biased region" description="Acidic residues" evidence="4">
    <location>
        <begin position="25"/>
        <end position="41"/>
    </location>
</feature>
<accession>A0A811JRE1</accession>
<feature type="active site" description="Proton donor/acceptor" evidence="3">
    <location>
        <position position="1027"/>
    </location>
</feature>
<feature type="region of interest" description="Disordered" evidence="4">
    <location>
        <begin position="487"/>
        <end position="518"/>
    </location>
</feature>
<feature type="region of interest" description="Disordered" evidence="4">
    <location>
        <begin position="727"/>
        <end position="757"/>
    </location>
</feature>
<protein>
    <recommendedName>
        <fullName evidence="5">Peptidase M14 domain-containing protein</fullName>
    </recommendedName>
</protein>
<evidence type="ECO:0000256" key="3">
    <source>
        <dbReference type="PROSITE-ProRule" id="PRU01379"/>
    </source>
</evidence>
<gene>
    <name evidence="6" type="ORF">BOKJ2_LOCUS544</name>
</gene>